<accession>A0A812C5H3</accession>
<sequence length="162" mass="18903">MSQLYSFKAVEDSFQQPKYTSRDCVTFMSQSLFLQGCRRFLSATKWCFERLHVPALFLQGCRKIPFNEIVILHSVPALFLQGCRSFQERLHVLFLQGNLSNQCFRDDFMSQLYSFKAVEDSFQQMVMPNFMSIYCFMLSETTTSCPSFIPSGCRNSRQIIML</sequence>
<proteinExistence type="predicted"/>
<name>A0A812C5H3_ACAPH</name>
<dbReference type="Proteomes" id="UP000597762">
    <property type="component" value="Unassembled WGS sequence"/>
</dbReference>
<dbReference type="AlphaFoldDB" id="A0A812C5H3"/>
<reference evidence="1" key="1">
    <citation type="submission" date="2021-01" db="EMBL/GenBank/DDBJ databases">
        <authorList>
            <person name="Li R."/>
            <person name="Bekaert M."/>
        </authorList>
    </citation>
    <scope>NUCLEOTIDE SEQUENCE</scope>
    <source>
        <strain evidence="1">Farmed</strain>
    </source>
</reference>
<comment type="caution">
    <text evidence="1">The sequence shown here is derived from an EMBL/GenBank/DDBJ whole genome shotgun (WGS) entry which is preliminary data.</text>
</comment>
<evidence type="ECO:0000313" key="1">
    <source>
        <dbReference type="EMBL" id="CAE1253947.1"/>
    </source>
</evidence>
<protein>
    <submittedName>
        <fullName evidence="1">Uncharacterized protein</fullName>
    </submittedName>
</protein>
<dbReference type="EMBL" id="CAHIKZ030001125">
    <property type="protein sequence ID" value="CAE1253947.1"/>
    <property type="molecule type" value="Genomic_DNA"/>
</dbReference>
<keyword evidence="2" id="KW-1185">Reference proteome</keyword>
<organism evidence="1 2">
    <name type="scientific">Acanthosepion pharaonis</name>
    <name type="common">Pharaoh cuttlefish</name>
    <name type="synonym">Sepia pharaonis</name>
    <dbReference type="NCBI Taxonomy" id="158019"/>
    <lineage>
        <taxon>Eukaryota</taxon>
        <taxon>Metazoa</taxon>
        <taxon>Spiralia</taxon>
        <taxon>Lophotrochozoa</taxon>
        <taxon>Mollusca</taxon>
        <taxon>Cephalopoda</taxon>
        <taxon>Coleoidea</taxon>
        <taxon>Decapodiformes</taxon>
        <taxon>Sepiida</taxon>
        <taxon>Sepiina</taxon>
        <taxon>Sepiidae</taxon>
        <taxon>Acanthosepion</taxon>
    </lineage>
</organism>
<gene>
    <name evidence="1" type="ORF">SPHA_28694</name>
</gene>
<evidence type="ECO:0000313" key="2">
    <source>
        <dbReference type="Proteomes" id="UP000597762"/>
    </source>
</evidence>